<gene>
    <name evidence="1" type="ORF">EJP77_00855</name>
</gene>
<reference evidence="1 2" key="1">
    <citation type="submission" date="2018-12" db="EMBL/GenBank/DDBJ databases">
        <authorList>
            <person name="Sun L."/>
            <person name="Chen Z."/>
        </authorList>
    </citation>
    <scope>NUCLEOTIDE SEQUENCE [LARGE SCALE GENOMIC DNA]</scope>
    <source>
        <strain evidence="1 2">3-5-3</strain>
    </source>
</reference>
<dbReference type="EMBL" id="RZNX01000001">
    <property type="protein sequence ID" value="RUT35603.1"/>
    <property type="molecule type" value="Genomic_DNA"/>
</dbReference>
<accession>A0A433XND9</accession>
<sequence length="229" mass="25099">MFKVPALVWCDEQGRDKAAIIAHYKANDSSRIDHRHFSIETAMSPTAVNPDELFRRFELPFDANICEIQTHNSNFTVVEGKTRIMGGAASNRGLTFGQANSKEIPANAYGSPDYNMIFQGRFEIRVDNTAESGGNAGSDLGIVRFSDAGVAQDASFLIKRSNTYIGLGTTAPTASLNVNGYTIRLRTKKTPASETAAGNEGDICWDTDYLYVCVAPNSWKRMALAAWKQ</sequence>
<dbReference type="Proteomes" id="UP000272464">
    <property type="component" value="Unassembled WGS sequence"/>
</dbReference>
<proteinExistence type="predicted"/>
<dbReference type="AlphaFoldDB" id="A0A433XND9"/>
<evidence type="ECO:0000313" key="1">
    <source>
        <dbReference type="EMBL" id="RUT35603.1"/>
    </source>
</evidence>
<evidence type="ECO:0000313" key="2">
    <source>
        <dbReference type="Proteomes" id="UP000272464"/>
    </source>
</evidence>
<protein>
    <submittedName>
        <fullName evidence="1">Uncharacterized protein</fullName>
    </submittedName>
</protein>
<comment type="caution">
    <text evidence="1">The sequence shown here is derived from an EMBL/GenBank/DDBJ whole genome shotgun (WGS) entry which is preliminary data.</text>
</comment>
<keyword evidence="2" id="KW-1185">Reference proteome</keyword>
<organism evidence="1 2">
    <name type="scientific">Paenibacillus zeisoli</name>
    <dbReference type="NCBI Taxonomy" id="2496267"/>
    <lineage>
        <taxon>Bacteria</taxon>
        <taxon>Bacillati</taxon>
        <taxon>Bacillota</taxon>
        <taxon>Bacilli</taxon>
        <taxon>Bacillales</taxon>
        <taxon>Paenibacillaceae</taxon>
        <taxon>Paenibacillus</taxon>
    </lineage>
</organism>
<name>A0A433XND9_9BACL</name>